<sequence>MHAIGTRDDEVAHYIAAVEDALADMPENLREELLADLVGHLTEIAGEITAAVPLAVRLGPPRAYAAELRATINPAYRQVVPPPPPPRTWRDLALDADRRGGRYLGYARVTDFLFALRPAWWVLRVYAVTGLGVLWVALAGQYAFYELGFVLLLLAVIGGTSLLPLSVRLGRDRDREGLDQAASIVGLIAVILWPTSVLFILF</sequence>
<feature type="transmembrane region" description="Helical" evidence="1">
    <location>
        <begin position="149"/>
        <end position="169"/>
    </location>
</feature>
<protein>
    <submittedName>
        <fullName evidence="2">Uncharacterized protein</fullName>
    </submittedName>
</protein>
<evidence type="ECO:0000313" key="3">
    <source>
        <dbReference type="Proteomes" id="UP001165079"/>
    </source>
</evidence>
<dbReference type="RefSeq" id="WP_285662247.1">
    <property type="nucleotide sequence ID" value="NZ_BSTX01000001.1"/>
</dbReference>
<evidence type="ECO:0000256" key="1">
    <source>
        <dbReference type="SAM" id="Phobius"/>
    </source>
</evidence>
<dbReference type="EMBL" id="BSTX01000001">
    <property type="protein sequence ID" value="GLZ77114.1"/>
    <property type="molecule type" value="Genomic_DNA"/>
</dbReference>
<keyword evidence="3" id="KW-1185">Reference proteome</keyword>
<keyword evidence="1" id="KW-0812">Transmembrane</keyword>
<dbReference type="Pfam" id="PF22564">
    <property type="entry name" value="HAAS"/>
    <property type="match status" value="1"/>
</dbReference>
<keyword evidence="1" id="KW-1133">Transmembrane helix</keyword>
<keyword evidence="1" id="KW-0472">Membrane</keyword>
<feature type="transmembrane region" description="Helical" evidence="1">
    <location>
        <begin position="121"/>
        <end position="143"/>
    </location>
</feature>
<proteinExistence type="predicted"/>
<gene>
    <name evidence="2" type="ORF">Afil01_19210</name>
</gene>
<evidence type="ECO:0000313" key="2">
    <source>
        <dbReference type="EMBL" id="GLZ77114.1"/>
    </source>
</evidence>
<reference evidence="2" key="1">
    <citation type="submission" date="2023-03" db="EMBL/GenBank/DDBJ databases">
        <title>Actinorhabdospora filicis NBRC 111898.</title>
        <authorList>
            <person name="Ichikawa N."/>
            <person name="Sato H."/>
            <person name="Tonouchi N."/>
        </authorList>
    </citation>
    <scope>NUCLEOTIDE SEQUENCE</scope>
    <source>
        <strain evidence="2">NBRC 111898</strain>
    </source>
</reference>
<feature type="transmembrane region" description="Helical" evidence="1">
    <location>
        <begin position="181"/>
        <end position="201"/>
    </location>
</feature>
<dbReference type="Proteomes" id="UP001165079">
    <property type="component" value="Unassembled WGS sequence"/>
</dbReference>
<dbReference type="AlphaFoldDB" id="A0A9W6SH97"/>
<accession>A0A9W6SH97</accession>
<name>A0A9W6SH97_9ACTN</name>
<comment type="caution">
    <text evidence="2">The sequence shown here is derived from an EMBL/GenBank/DDBJ whole genome shotgun (WGS) entry which is preliminary data.</text>
</comment>
<organism evidence="2 3">
    <name type="scientific">Actinorhabdospora filicis</name>
    <dbReference type="NCBI Taxonomy" id="1785913"/>
    <lineage>
        <taxon>Bacteria</taxon>
        <taxon>Bacillati</taxon>
        <taxon>Actinomycetota</taxon>
        <taxon>Actinomycetes</taxon>
        <taxon>Micromonosporales</taxon>
        <taxon>Micromonosporaceae</taxon>
        <taxon>Actinorhabdospora</taxon>
    </lineage>
</organism>